<evidence type="ECO:0000256" key="1">
    <source>
        <dbReference type="ARBA" id="ARBA00022729"/>
    </source>
</evidence>
<dbReference type="SMART" id="SM00241">
    <property type="entry name" value="ZP"/>
    <property type="match status" value="1"/>
</dbReference>
<name>A0A3B4UVU9_SERDU</name>
<evidence type="ECO:0000256" key="3">
    <source>
        <dbReference type="PROSITE-ProRule" id="PRU00059"/>
    </source>
</evidence>
<dbReference type="Gene3D" id="2.60.40.3210">
    <property type="entry name" value="Zona pellucida, ZP-N domain"/>
    <property type="match status" value="1"/>
</dbReference>
<sequence>RPSCRYNCGSNMGNCSCSSSCQYYGNCCHDYSCRYNCGYNMGSCSCSSSCQHYGNCCYDYNYCPSTSTTRRPATTGPSCRYNCGYNMGSCSCSSSCEYYGNCCYDYHGGSLSGSGTFSSPNHPNYYYDNAYCVWQLRAPYDQRIFLDFTFLLENCCNCDYVSVYDGPSVGSRYLGKVCNNSLNTFYSTSNYMTVLFRTDGSVVGRGFKAEFASSLPPNSRVDCSSDNMNIVIERSYLNSLGYDGHSLYLDDPYCRPQVSRYQVVFNFPINTCGTARKFENGKVVYTNAIRAYTSNSGEITRQTHLKLNVGCRMEQDSVSQIMYLVEHHDNSSIVGTGRFNTSMAFYTSSSFYYCPVDNTYYAYTSGTNAYARFRFRAFQFLRATESVYIQCKVLICQASDYNSRCRRGCNRRMTRDVGSKHDSQTLVMGPIQLK</sequence>
<feature type="domain" description="ZP" evidence="6">
    <location>
        <begin position="222"/>
        <end position="434"/>
    </location>
</feature>
<dbReference type="Proteomes" id="UP000261420">
    <property type="component" value="Unplaced"/>
</dbReference>
<comment type="caution">
    <text evidence="3">Lacks conserved residue(s) required for the propagation of feature annotation.</text>
</comment>
<dbReference type="SUPFAM" id="SSF90188">
    <property type="entry name" value="Somatomedin B domain"/>
    <property type="match status" value="1"/>
</dbReference>
<keyword evidence="2" id="KW-1015">Disulfide bond</keyword>
<dbReference type="Gene3D" id="2.60.120.290">
    <property type="entry name" value="Spermadhesin, CUB domain"/>
    <property type="match status" value="1"/>
</dbReference>
<dbReference type="InterPro" id="IPR001212">
    <property type="entry name" value="Somatomedin_B_dom"/>
</dbReference>
<keyword evidence="1" id="KW-0732">Signal</keyword>
<organism evidence="7 8">
    <name type="scientific">Seriola dumerili</name>
    <name type="common">Greater amberjack</name>
    <name type="synonym">Caranx dumerili</name>
    <dbReference type="NCBI Taxonomy" id="41447"/>
    <lineage>
        <taxon>Eukaryota</taxon>
        <taxon>Metazoa</taxon>
        <taxon>Chordata</taxon>
        <taxon>Craniata</taxon>
        <taxon>Vertebrata</taxon>
        <taxon>Euteleostomi</taxon>
        <taxon>Actinopterygii</taxon>
        <taxon>Neopterygii</taxon>
        <taxon>Teleostei</taxon>
        <taxon>Neoteleostei</taxon>
        <taxon>Acanthomorphata</taxon>
        <taxon>Carangaria</taxon>
        <taxon>Carangiformes</taxon>
        <taxon>Carangidae</taxon>
        <taxon>Seriola</taxon>
    </lineage>
</organism>
<dbReference type="CDD" id="cd00041">
    <property type="entry name" value="CUB"/>
    <property type="match status" value="1"/>
</dbReference>
<evidence type="ECO:0000259" key="6">
    <source>
        <dbReference type="PROSITE" id="PS51034"/>
    </source>
</evidence>
<reference evidence="7" key="1">
    <citation type="submission" date="2025-08" db="UniProtKB">
        <authorList>
            <consortium name="Ensembl"/>
        </authorList>
    </citation>
    <scope>IDENTIFICATION</scope>
</reference>
<evidence type="ECO:0000259" key="5">
    <source>
        <dbReference type="PROSITE" id="PS50958"/>
    </source>
</evidence>
<evidence type="ECO:0000313" key="8">
    <source>
        <dbReference type="Proteomes" id="UP000261420"/>
    </source>
</evidence>
<dbReference type="InterPro" id="IPR001507">
    <property type="entry name" value="ZP_dom"/>
</dbReference>
<dbReference type="PANTHER" id="PTHR14002">
    <property type="entry name" value="ENDOGLIN/TGF-BETA RECEPTOR TYPE III"/>
    <property type="match status" value="1"/>
</dbReference>
<dbReference type="InterPro" id="IPR035914">
    <property type="entry name" value="Sperma_CUB_dom_sf"/>
</dbReference>
<feature type="domain" description="SMB" evidence="5">
    <location>
        <begin position="75"/>
        <end position="114"/>
    </location>
</feature>
<feature type="domain" description="SMB" evidence="5">
    <location>
        <begin position="29"/>
        <end position="68"/>
    </location>
</feature>
<accession>A0A3B4UVU9</accession>
<dbReference type="PROSITE" id="PS51034">
    <property type="entry name" value="ZP_2"/>
    <property type="match status" value="1"/>
</dbReference>
<dbReference type="Ensembl" id="ENSSDUT00000022831.1">
    <property type="protein sequence ID" value="ENSSDUP00000022422.1"/>
    <property type="gene ID" value="ENSSDUG00000016263.1"/>
</dbReference>
<proteinExistence type="predicted"/>
<dbReference type="FunFam" id="2.60.120.290:FF:000005">
    <property type="entry name" value="Procollagen C-endopeptidase enhancer 1"/>
    <property type="match status" value="1"/>
</dbReference>
<evidence type="ECO:0000313" key="7">
    <source>
        <dbReference type="Ensembl" id="ENSSDUP00000022422.1"/>
    </source>
</evidence>
<dbReference type="PROSITE" id="PS01180">
    <property type="entry name" value="CUB"/>
    <property type="match status" value="1"/>
</dbReference>
<keyword evidence="8" id="KW-1185">Reference proteome</keyword>
<dbReference type="InterPro" id="IPR036024">
    <property type="entry name" value="Somatomedin_B-like_dom_sf"/>
</dbReference>
<dbReference type="Pfam" id="PF00431">
    <property type="entry name" value="CUB"/>
    <property type="match status" value="1"/>
</dbReference>
<dbReference type="Gene3D" id="2.60.40.4100">
    <property type="entry name" value="Zona pellucida, ZP-C domain"/>
    <property type="match status" value="1"/>
</dbReference>
<dbReference type="PROSITE" id="PS50958">
    <property type="entry name" value="SMB_2"/>
    <property type="match status" value="2"/>
</dbReference>
<dbReference type="SMART" id="SM00042">
    <property type="entry name" value="CUB"/>
    <property type="match status" value="1"/>
</dbReference>
<dbReference type="SUPFAM" id="SSF49854">
    <property type="entry name" value="Spermadhesin, CUB domain"/>
    <property type="match status" value="1"/>
</dbReference>
<feature type="domain" description="CUB" evidence="4">
    <location>
        <begin position="103"/>
        <end position="214"/>
    </location>
</feature>
<evidence type="ECO:0000256" key="2">
    <source>
        <dbReference type="ARBA" id="ARBA00023157"/>
    </source>
</evidence>
<dbReference type="AlphaFoldDB" id="A0A3B4UVU9"/>
<dbReference type="GeneTree" id="ENSGT00940000165331"/>
<dbReference type="InterPro" id="IPR000859">
    <property type="entry name" value="CUB_dom"/>
</dbReference>
<protein>
    <submittedName>
        <fullName evidence="7">CUB and zona pellucida-like domains 1, tandem duplicate 1</fullName>
    </submittedName>
</protein>
<reference evidence="7" key="2">
    <citation type="submission" date="2025-09" db="UniProtKB">
        <authorList>
            <consortium name="Ensembl"/>
        </authorList>
    </citation>
    <scope>IDENTIFICATION</scope>
</reference>
<dbReference type="InterPro" id="IPR042235">
    <property type="entry name" value="ZP-C_dom"/>
</dbReference>
<dbReference type="PANTHER" id="PTHR14002:SF38">
    <property type="entry name" value="CUB AND ZONA PELLUCIDA-LIKE DOMAIN-CONTAINING PROTEIN 1"/>
    <property type="match status" value="1"/>
</dbReference>
<evidence type="ECO:0000259" key="4">
    <source>
        <dbReference type="PROSITE" id="PS01180"/>
    </source>
</evidence>